<dbReference type="VEuPathDB" id="FungiDB:NFIA_103930"/>
<gene>
    <name evidence="3" type="ORF">NFIA_103930</name>
</gene>
<dbReference type="OrthoDB" id="6133115at2759"/>
<evidence type="ECO:0000313" key="3">
    <source>
        <dbReference type="EMBL" id="EAW24905.1"/>
    </source>
</evidence>
<sequence length="503" mass="61450">MPRRARLVTESESDYSESDVSMDIPRHRHSVRRRSISRHRYDPDFSSTTYLSPVLHEDVRIHRSASTGARRRRELQPPPPPPAVVVDINNVSRNKSTNRSANKNRKHRQEDTTIVDIESEDETVLRKHRRPRASTSVSREASPRHEAPPRHQRDFELVIDQRMLEKNDVRQDLELMKQQMEIERLERELARRRGEHENNQTQLIKEEENWYEDEISDRLRRLERFEKKQRMEEEQRQAEFRFKLRKFEEAERLAAEQEEVRAKLREEKLKELQRKIEEEEERERLKKELRDEQARQLLEQMEREKKEAAMKQAAIEEWKIAEERRRMAEREEKERKDREFRTRLKMEFGYTEAEIEDIINKKKNPPKEEEKKKDKEEKKEKEKEKEKEKGKEKEKEKEEKKEIDHHKTTWIKVHRKYILPETLIAYRLPWDFDELDGNYIIIKQWISEDLQEELFAHTRRLREGKLVTETSSTLTELKVNDRKKDRMFLVRKKSPNRRAWIFT</sequence>
<dbReference type="RefSeq" id="XP_001266802.1">
    <property type="nucleotide sequence ID" value="XM_001266801.1"/>
</dbReference>
<name>A1CWA3_NEOFI</name>
<feature type="compositionally biased region" description="Polar residues" evidence="2">
    <location>
        <begin position="89"/>
        <end position="101"/>
    </location>
</feature>
<feature type="coiled-coil region" evidence="1">
    <location>
        <begin position="247"/>
        <end position="331"/>
    </location>
</feature>
<feature type="region of interest" description="Disordered" evidence="2">
    <location>
        <begin position="357"/>
        <end position="404"/>
    </location>
</feature>
<feature type="coiled-coil region" evidence="1">
    <location>
        <begin position="166"/>
        <end position="202"/>
    </location>
</feature>
<dbReference type="GeneID" id="4594115"/>
<protein>
    <submittedName>
        <fullName evidence="3">Uncharacterized protein</fullName>
    </submittedName>
</protein>
<feature type="region of interest" description="Disordered" evidence="2">
    <location>
        <begin position="65"/>
        <end position="150"/>
    </location>
</feature>
<organism evidence="3 4">
    <name type="scientific">Neosartorya fischeri (strain ATCC 1020 / DSM 3700 / CBS 544.65 / FGSC A1164 / JCM 1740 / NRRL 181 / WB 181)</name>
    <name type="common">Aspergillus fischerianus</name>
    <dbReference type="NCBI Taxonomy" id="331117"/>
    <lineage>
        <taxon>Eukaryota</taxon>
        <taxon>Fungi</taxon>
        <taxon>Dikarya</taxon>
        <taxon>Ascomycota</taxon>
        <taxon>Pezizomycotina</taxon>
        <taxon>Eurotiomycetes</taxon>
        <taxon>Eurotiomycetidae</taxon>
        <taxon>Eurotiales</taxon>
        <taxon>Aspergillaceae</taxon>
        <taxon>Aspergillus</taxon>
        <taxon>Aspergillus subgen. Fumigati</taxon>
    </lineage>
</organism>
<feature type="region of interest" description="Disordered" evidence="2">
    <location>
        <begin position="1"/>
        <end position="48"/>
    </location>
</feature>
<dbReference type="EMBL" id="DS027685">
    <property type="protein sequence ID" value="EAW24905.1"/>
    <property type="molecule type" value="Genomic_DNA"/>
</dbReference>
<feature type="compositionally biased region" description="Basic residues" evidence="2">
    <location>
        <begin position="26"/>
        <end position="38"/>
    </location>
</feature>
<feature type="compositionally biased region" description="Basic and acidic residues" evidence="2">
    <location>
        <begin position="141"/>
        <end position="150"/>
    </location>
</feature>
<dbReference type="HOGENOM" id="CLU_036090_0_0_1"/>
<evidence type="ECO:0000313" key="4">
    <source>
        <dbReference type="Proteomes" id="UP000006702"/>
    </source>
</evidence>
<dbReference type="OMA" id="EPEFEWV"/>
<evidence type="ECO:0000256" key="1">
    <source>
        <dbReference type="SAM" id="Coils"/>
    </source>
</evidence>
<evidence type="ECO:0000256" key="2">
    <source>
        <dbReference type="SAM" id="MobiDB-lite"/>
    </source>
</evidence>
<accession>A1CWA3</accession>
<reference evidence="4" key="1">
    <citation type="journal article" date="2008" name="PLoS Genet.">
        <title>Genomic islands in the pathogenic filamentous fungus Aspergillus fumigatus.</title>
        <authorList>
            <person name="Fedorova N.D."/>
            <person name="Khaldi N."/>
            <person name="Joardar V.S."/>
            <person name="Maiti R."/>
            <person name="Amedeo P."/>
            <person name="Anderson M.J."/>
            <person name="Crabtree J."/>
            <person name="Silva J.C."/>
            <person name="Badger J.H."/>
            <person name="Albarraq A."/>
            <person name="Angiuoli S."/>
            <person name="Bussey H."/>
            <person name="Bowyer P."/>
            <person name="Cotty P.J."/>
            <person name="Dyer P.S."/>
            <person name="Egan A."/>
            <person name="Galens K."/>
            <person name="Fraser-Liggett C.M."/>
            <person name="Haas B.J."/>
            <person name="Inman J.M."/>
            <person name="Kent R."/>
            <person name="Lemieux S."/>
            <person name="Malavazi I."/>
            <person name="Orvis J."/>
            <person name="Roemer T."/>
            <person name="Ronning C.M."/>
            <person name="Sundaram J.P."/>
            <person name="Sutton G."/>
            <person name="Turner G."/>
            <person name="Venter J.C."/>
            <person name="White O.R."/>
            <person name="Whitty B.R."/>
            <person name="Youngman P."/>
            <person name="Wolfe K.H."/>
            <person name="Goldman G.H."/>
            <person name="Wortman J.R."/>
            <person name="Jiang B."/>
            <person name="Denning D.W."/>
            <person name="Nierman W.C."/>
        </authorList>
    </citation>
    <scope>NUCLEOTIDE SEQUENCE [LARGE SCALE GENOMIC DNA]</scope>
    <source>
        <strain evidence="4">ATCC 1020 / DSM 3700 / CBS 544.65 / FGSC A1164 / JCM 1740 / NRRL 181 / WB 181</strain>
    </source>
</reference>
<feature type="compositionally biased region" description="Basic and acidic residues" evidence="2">
    <location>
        <begin position="365"/>
        <end position="404"/>
    </location>
</feature>
<dbReference type="KEGG" id="nfi:NFIA_103930"/>
<dbReference type="Proteomes" id="UP000006702">
    <property type="component" value="Unassembled WGS sequence"/>
</dbReference>
<dbReference type="eggNOG" id="ENOG502QQ4F">
    <property type="taxonomic scope" value="Eukaryota"/>
</dbReference>
<keyword evidence="4" id="KW-1185">Reference proteome</keyword>
<keyword evidence="1" id="KW-0175">Coiled coil</keyword>
<proteinExistence type="predicted"/>
<dbReference type="AlphaFoldDB" id="A1CWA3"/>